<dbReference type="STRING" id="235985.SAMN05414137_10648"/>
<reference evidence="2" key="1">
    <citation type="submission" date="2016-10" db="EMBL/GenBank/DDBJ databases">
        <authorList>
            <person name="Varghese N."/>
        </authorList>
    </citation>
    <scope>NUCLEOTIDE SEQUENCE [LARGE SCALE GENOMIC DNA]</scope>
    <source>
        <strain evidence="2">DSM 45096 / BCRC 16803 / CGMCC 4.1857 / CIP 109030 / JCM 12277 / KCTC 19219 / NBRC 100920 / 33214</strain>
    </source>
</reference>
<dbReference type="EMBL" id="FOAZ01000006">
    <property type="protein sequence ID" value="SEL14328.1"/>
    <property type="molecule type" value="Genomic_DNA"/>
</dbReference>
<name>A0A1H7MU53_STRJI</name>
<protein>
    <recommendedName>
        <fullName evidence="3">Transposase DDE domain-containing protein</fullName>
    </recommendedName>
</protein>
<evidence type="ECO:0008006" key="3">
    <source>
        <dbReference type="Google" id="ProtNLM"/>
    </source>
</evidence>
<keyword evidence="2" id="KW-1185">Reference proteome</keyword>
<sequence>MPLVTEPAPAGIRDDALLPVTLGRYTALETALGPLPEYPRPTLDAGYDYRPVHEDLADRRIEARIAPRGVKTPIQSDGRWVVERTNSRMNSFGNLRRCTERPRTAVEFFLALASSIITVPCLVRRAWTHYRWNARPRSPRIR</sequence>
<dbReference type="AlphaFoldDB" id="A0A1H7MU53"/>
<accession>A0A1H7MU53</accession>
<proteinExistence type="predicted"/>
<evidence type="ECO:0000313" key="2">
    <source>
        <dbReference type="Proteomes" id="UP000183015"/>
    </source>
</evidence>
<organism evidence="1 2">
    <name type="scientific">Streptacidiphilus jiangxiensis</name>
    <dbReference type="NCBI Taxonomy" id="235985"/>
    <lineage>
        <taxon>Bacteria</taxon>
        <taxon>Bacillati</taxon>
        <taxon>Actinomycetota</taxon>
        <taxon>Actinomycetes</taxon>
        <taxon>Kitasatosporales</taxon>
        <taxon>Streptomycetaceae</taxon>
        <taxon>Streptacidiphilus</taxon>
    </lineage>
</organism>
<gene>
    <name evidence="1" type="ORF">SAMN05414137_10648</name>
</gene>
<dbReference type="Proteomes" id="UP000183015">
    <property type="component" value="Unassembled WGS sequence"/>
</dbReference>
<evidence type="ECO:0000313" key="1">
    <source>
        <dbReference type="EMBL" id="SEL14328.1"/>
    </source>
</evidence>